<evidence type="ECO:0000256" key="1">
    <source>
        <dbReference type="SAM" id="SignalP"/>
    </source>
</evidence>
<dbReference type="AlphaFoldDB" id="A0A168H3V7"/>
<sequence>MSLARTALLATGVVLVQLAGAVDLNDPLDGCPRAARSIAENQSVFNSTGESSFKLPGQSDDWYLALTFRDEREQNALYGTSQTRQTLGVIVSVPESFPNSAAGKETSLCVYRLEQQSATANEQASCSGILSDECIKALNSVPAASDGSCPVPDISGACGDAKVVGSTSTPLVFNNTLCSTNATIPDSDAIPDGYQNYVTFASGQLNKSDDSRTSYTVYNEHILRPAPILITAKFGGQANSTTTGSTQSKLLCLAPSKVIQGSRTAVVNSSGATAGALLGAAKPVLLVSLVSSILAAVL</sequence>
<proteinExistence type="predicted"/>
<dbReference type="STRING" id="1081108.A0A168H3V7"/>
<comment type="caution">
    <text evidence="2">The sequence shown here is derived from an EMBL/GenBank/DDBJ whole genome shotgun (WGS) entry which is preliminary data.</text>
</comment>
<feature type="chain" id="PRO_5007897441" evidence="1">
    <location>
        <begin position="22"/>
        <end position="298"/>
    </location>
</feature>
<name>A0A168H3V7_CORDF</name>
<organism evidence="2 3">
    <name type="scientific">Akanthomyces lecanii RCEF 1005</name>
    <dbReference type="NCBI Taxonomy" id="1081108"/>
    <lineage>
        <taxon>Eukaryota</taxon>
        <taxon>Fungi</taxon>
        <taxon>Dikarya</taxon>
        <taxon>Ascomycota</taxon>
        <taxon>Pezizomycotina</taxon>
        <taxon>Sordariomycetes</taxon>
        <taxon>Hypocreomycetidae</taxon>
        <taxon>Hypocreales</taxon>
        <taxon>Cordycipitaceae</taxon>
        <taxon>Akanthomyces</taxon>
        <taxon>Cordyceps confragosa</taxon>
    </lineage>
</organism>
<dbReference type="Proteomes" id="UP000076881">
    <property type="component" value="Unassembled WGS sequence"/>
</dbReference>
<feature type="signal peptide" evidence="1">
    <location>
        <begin position="1"/>
        <end position="21"/>
    </location>
</feature>
<protein>
    <submittedName>
        <fullName evidence="2">Uncharacterized protein</fullName>
    </submittedName>
</protein>
<dbReference type="OrthoDB" id="5132818at2759"/>
<dbReference type="EMBL" id="AZHF01000003">
    <property type="protein sequence ID" value="OAA77276.1"/>
    <property type="molecule type" value="Genomic_DNA"/>
</dbReference>
<evidence type="ECO:0000313" key="2">
    <source>
        <dbReference type="EMBL" id="OAA77276.1"/>
    </source>
</evidence>
<accession>A0A168H3V7</accession>
<reference evidence="2 3" key="1">
    <citation type="journal article" date="2016" name="Genome Biol. Evol.">
        <title>Divergent and convergent evolution of fungal pathogenicity.</title>
        <authorList>
            <person name="Shang Y."/>
            <person name="Xiao G."/>
            <person name="Zheng P."/>
            <person name="Cen K."/>
            <person name="Zhan S."/>
            <person name="Wang C."/>
        </authorList>
    </citation>
    <scope>NUCLEOTIDE SEQUENCE [LARGE SCALE GENOMIC DNA]</scope>
    <source>
        <strain evidence="2 3">RCEF 1005</strain>
    </source>
</reference>
<keyword evidence="3" id="KW-1185">Reference proteome</keyword>
<evidence type="ECO:0000313" key="3">
    <source>
        <dbReference type="Proteomes" id="UP000076881"/>
    </source>
</evidence>
<keyword evidence="1" id="KW-0732">Signal</keyword>
<gene>
    <name evidence="2" type="ORF">LEL_04099</name>
</gene>